<name>A0A9D1REN0_9FIRM</name>
<dbReference type="Gene3D" id="3.20.20.80">
    <property type="entry name" value="Glycosidases"/>
    <property type="match status" value="1"/>
</dbReference>
<evidence type="ECO:0000256" key="6">
    <source>
        <dbReference type="PIRSR" id="PIRSR625705-1"/>
    </source>
</evidence>
<keyword evidence="5" id="KW-0326">Glycosidase</keyword>
<dbReference type="InterPro" id="IPR015883">
    <property type="entry name" value="Glyco_hydro_20_cat"/>
</dbReference>
<organism evidence="9 10">
    <name type="scientific">Candidatus Eubacterium faecipullorum</name>
    <dbReference type="NCBI Taxonomy" id="2838571"/>
    <lineage>
        <taxon>Bacteria</taxon>
        <taxon>Bacillati</taxon>
        <taxon>Bacillota</taxon>
        <taxon>Clostridia</taxon>
        <taxon>Eubacteriales</taxon>
        <taxon>Eubacteriaceae</taxon>
        <taxon>Eubacterium</taxon>
    </lineage>
</organism>
<dbReference type="Gene3D" id="3.30.379.10">
    <property type="entry name" value="Chitobiase/beta-hexosaminidase domain 2-like"/>
    <property type="match status" value="1"/>
</dbReference>
<feature type="domain" description="Glycoside hydrolase family 20 catalytic" evidence="7">
    <location>
        <begin position="108"/>
        <end position="455"/>
    </location>
</feature>
<dbReference type="SUPFAM" id="SSF51445">
    <property type="entry name" value="(Trans)glycosidases"/>
    <property type="match status" value="1"/>
</dbReference>
<dbReference type="AlphaFoldDB" id="A0A9D1REN0"/>
<dbReference type="EMBL" id="DXGE01000028">
    <property type="protein sequence ID" value="HIW86177.1"/>
    <property type="molecule type" value="Genomic_DNA"/>
</dbReference>
<evidence type="ECO:0000259" key="7">
    <source>
        <dbReference type="Pfam" id="PF00728"/>
    </source>
</evidence>
<comment type="similarity">
    <text evidence="2">Belongs to the glycosyl hydrolase 20 family.</text>
</comment>
<feature type="domain" description="Beta-hexosaminidase bacterial type N-terminal" evidence="8">
    <location>
        <begin position="35"/>
        <end position="104"/>
    </location>
</feature>
<dbReference type="GO" id="GO:0004563">
    <property type="term" value="F:beta-N-acetylhexosaminidase activity"/>
    <property type="evidence" value="ECO:0007669"/>
    <property type="project" value="UniProtKB-EC"/>
</dbReference>
<evidence type="ECO:0000313" key="9">
    <source>
        <dbReference type="EMBL" id="HIW86177.1"/>
    </source>
</evidence>
<dbReference type="InterPro" id="IPR025705">
    <property type="entry name" value="Beta_hexosaminidase_sua/sub"/>
</dbReference>
<dbReference type="GO" id="GO:0005975">
    <property type="term" value="P:carbohydrate metabolic process"/>
    <property type="evidence" value="ECO:0007669"/>
    <property type="project" value="InterPro"/>
</dbReference>
<dbReference type="GO" id="GO:0016020">
    <property type="term" value="C:membrane"/>
    <property type="evidence" value="ECO:0007669"/>
    <property type="project" value="TreeGrafter"/>
</dbReference>
<accession>A0A9D1REN0</accession>
<dbReference type="EC" id="3.2.1.52" evidence="3"/>
<evidence type="ECO:0000259" key="8">
    <source>
        <dbReference type="Pfam" id="PF02838"/>
    </source>
</evidence>
<evidence type="ECO:0000313" key="10">
    <source>
        <dbReference type="Proteomes" id="UP000824205"/>
    </source>
</evidence>
<feature type="active site" description="Proton donor" evidence="6">
    <location>
        <position position="294"/>
    </location>
</feature>
<proteinExistence type="inferred from homology"/>
<dbReference type="PIRSF" id="PIRSF001093">
    <property type="entry name" value="B-hxosamndse_ab_euk"/>
    <property type="match status" value="1"/>
</dbReference>
<dbReference type="Pfam" id="PF00728">
    <property type="entry name" value="Glyco_hydro_20"/>
    <property type="match status" value="1"/>
</dbReference>
<evidence type="ECO:0000256" key="2">
    <source>
        <dbReference type="ARBA" id="ARBA00006285"/>
    </source>
</evidence>
<dbReference type="InterPro" id="IPR017853">
    <property type="entry name" value="GH"/>
</dbReference>
<reference evidence="9" key="1">
    <citation type="journal article" date="2021" name="PeerJ">
        <title>Extensive microbial diversity within the chicken gut microbiome revealed by metagenomics and culture.</title>
        <authorList>
            <person name="Gilroy R."/>
            <person name="Ravi A."/>
            <person name="Getino M."/>
            <person name="Pursley I."/>
            <person name="Horton D.L."/>
            <person name="Alikhan N.F."/>
            <person name="Baker D."/>
            <person name="Gharbi K."/>
            <person name="Hall N."/>
            <person name="Watson M."/>
            <person name="Adriaenssens E.M."/>
            <person name="Foster-Nyarko E."/>
            <person name="Jarju S."/>
            <person name="Secka A."/>
            <person name="Antonio M."/>
            <person name="Oren A."/>
            <person name="Chaudhuri R.R."/>
            <person name="La Ragione R."/>
            <person name="Hildebrand F."/>
            <person name="Pallen M.J."/>
        </authorList>
    </citation>
    <scope>NUCLEOTIDE SEQUENCE</scope>
    <source>
        <strain evidence="9">421</strain>
    </source>
</reference>
<keyword evidence="4" id="KW-0378">Hydrolase</keyword>
<reference evidence="9" key="2">
    <citation type="submission" date="2021-04" db="EMBL/GenBank/DDBJ databases">
        <authorList>
            <person name="Gilroy R."/>
        </authorList>
    </citation>
    <scope>NUCLEOTIDE SEQUENCE</scope>
    <source>
        <strain evidence="9">421</strain>
    </source>
</reference>
<evidence type="ECO:0000256" key="1">
    <source>
        <dbReference type="ARBA" id="ARBA00001231"/>
    </source>
</evidence>
<comment type="caution">
    <text evidence="9">The sequence shown here is derived from an EMBL/GenBank/DDBJ whole genome shotgun (WGS) entry which is preliminary data.</text>
</comment>
<evidence type="ECO:0000256" key="4">
    <source>
        <dbReference type="ARBA" id="ARBA00022801"/>
    </source>
</evidence>
<evidence type="ECO:0000256" key="3">
    <source>
        <dbReference type="ARBA" id="ARBA00012663"/>
    </source>
</evidence>
<protein>
    <recommendedName>
        <fullName evidence="3">beta-N-acetylhexosaminidase</fullName>
        <ecNumber evidence="3">3.2.1.52</ecNumber>
    </recommendedName>
</protein>
<dbReference type="PANTHER" id="PTHR22600:SF57">
    <property type="entry name" value="BETA-N-ACETYLHEXOSAMINIDASE"/>
    <property type="match status" value="1"/>
</dbReference>
<dbReference type="Pfam" id="PF02838">
    <property type="entry name" value="Glyco_hydro_20b"/>
    <property type="match status" value="1"/>
</dbReference>
<gene>
    <name evidence="9" type="ORF">IAA48_06725</name>
</gene>
<evidence type="ECO:0000256" key="5">
    <source>
        <dbReference type="ARBA" id="ARBA00023295"/>
    </source>
</evidence>
<dbReference type="PRINTS" id="PR00738">
    <property type="entry name" value="GLHYDRLASE20"/>
</dbReference>
<dbReference type="GO" id="GO:0030203">
    <property type="term" value="P:glycosaminoglycan metabolic process"/>
    <property type="evidence" value="ECO:0007669"/>
    <property type="project" value="TreeGrafter"/>
</dbReference>
<comment type="catalytic activity">
    <reaction evidence="1">
        <text>Hydrolysis of terminal non-reducing N-acetyl-D-hexosamine residues in N-acetyl-beta-D-hexosaminides.</text>
        <dbReference type="EC" id="3.2.1.52"/>
    </reaction>
</comment>
<dbReference type="InterPro" id="IPR029018">
    <property type="entry name" value="Hex-like_dom2"/>
</dbReference>
<dbReference type="CDD" id="cd06563">
    <property type="entry name" value="GH20_chitobiase-like"/>
    <property type="match status" value="1"/>
</dbReference>
<dbReference type="PANTHER" id="PTHR22600">
    <property type="entry name" value="BETA-HEXOSAMINIDASE"/>
    <property type="match status" value="1"/>
</dbReference>
<dbReference type="Proteomes" id="UP000824205">
    <property type="component" value="Unassembled WGS sequence"/>
</dbReference>
<dbReference type="SUPFAM" id="SSF55545">
    <property type="entry name" value="beta-N-acetylhexosaminidase-like domain"/>
    <property type="match status" value="1"/>
</dbReference>
<sequence>MINLIPMAQSVKNPPGSYKLEKNAVVFTQIELPLVKNQGGEDSPVKILKDASLQKEEYRLKVDENGVEIKASDRAGAYYALQSLRMIGRLDEGKNDIPFVEIADKPQFEWRGIHLDESRHFFGTDHVKSLLDDMFRLKLNVFHWHLTDDQGWRVEIKKYPLLTEIGSKRRFTHIGGWGCAKTDDTPYGPYFYTQEQIKEIVDYAAERCINIVPEIDVPAHFAAALAAYPHFACRNLKREVFGCMGDILFKKEGVKDWNRPLCLGKKESVQFIFDVYDEICSLFPFAYFHVGGDECDVSEWKTCPDCQKAMKELSFKNERELQKKLTNELCEYLKKKGKHMIAWNDVLNQGIDRLDGSMVIQQWLPGQDKNTKNFAASGGKIIMSNHKSFYFDMPYAQYPLSNTYKFKPEKYGITDYGSVLGIEGETWTEWIDSFSKVQLHQHPRMEALAEVAWTPVAKRDYSQFLKRYKAYQSVFKPLGINFAADQIAMPKNPLKRGSVCRKFHSGDPDYEFNENNRLKENRK</sequence>
<dbReference type="InterPro" id="IPR015882">
    <property type="entry name" value="HEX_bac_N"/>
</dbReference>